<evidence type="ECO:0000313" key="3">
    <source>
        <dbReference type="EMBL" id="QWG17819.1"/>
    </source>
</evidence>
<dbReference type="Proteomes" id="UP000680805">
    <property type="component" value="Chromosome"/>
</dbReference>
<dbReference type="NCBIfam" id="TIGR03897">
    <property type="entry name" value="lanti_2_LanM"/>
    <property type="match status" value="1"/>
</dbReference>
<feature type="domain" description="Lantibiotic biosynthesis protein dehydration" evidence="2">
    <location>
        <begin position="183"/>
        <end position="556"/>
    </location>
</feature>
<dbReference type="KEGG" id="bsei:KMZ68_23155"/>
<dbReference type="CDD" id="cd04792">
    <property type="entry name" value="LanM-like"/>
    <property type="match status" value="1"/>
</dbReference>
<sequence>MKEWRSATCEGDEALFRERLARDGLDATGARRLLGRIEVPSNFKLPEWCDVLIRVLETTPRLRDAAVSPNAAKNFPYLKPGDPLPFEELFLPFVEVARELLAEGEGSNLPAGVLNSFARDLLQRLTEIAARVLAVEFRTFLACGQFAGHANAGSEPATTSRAQYRRFIAESYEAGWGPLFEEYCVMARLLAAAVTQWVGNIGEFEKRLSSDLPDIEGVFNRQQPSGGAVAVETGLSDPHDGGCTVISVEFSSGLKLVYKPRSLGVERAYFDFVAWINRFDALLPFRILTMLDRGDYGWVEHVENGSCASDEEICRYYRRTGNLLCLVYALNGSDFHYENLIADGEHPVPVDLETIYHHRTKIDGDDEMAGRLRLSVLATDLLPDPVKVDHQYFDISAFARSEAEEGEAERVAWKHINTDGMDYCYERQRPQPARNLPKLNGKAAALNDYTKLILEGFEEAYRFLQSKADLLLDENGPLRPMFGHRCRFIYRPTAFYSLILRRALHPAHVCNGADFGVQFEILARKLLETPNKPITWPVLKAEMASLWQLDIPRFAARGDENALRLGPGNSIAGCFIDSAWNAVRAKISGLNEADLRWQLSLIVGSLDVRSANLGAGPAIADTSEEYGEIEPTGRDELVKVAMELADEIEAKAFRQDNGDIGWMVLHYSPAAERYTLQPMENDLYNGRSGVGLFFAALEKILPGSRYRALAHASLTPVRHWTKHATDQELTEFGISGYAGLSSIAYALTRAGEFLDDGELIADAGAAALRIRPDQIENDRSLDAMNGAAGAIPSLLACYAATGEPKILATANACGRHLLQRREPDQFGFRTWPTLDKCHLTGFSHGAAGIAYALLQLYKVTADTEFCEAAIEGIGFEGHAFVPEQNNWPDYRRAAARSQDPMFCMAWCHGAPGIGLGRIAALDIMDTREVRRDIQAALASTGSADLLPRDHLCCGNAGLMDTLCAAGEQLSQGDWSRKALQLAARMIARSNRRGSFGIAFHNGFFNPSLFQGTAGVGYQLLRLADPARLPSVLLLN</sequence>
<feature type="binding site" evidence="1">
    <location>
        <position position="952"/>
    </location>
    <ligand>
        <name>Zn(2+)</name>
        <dbReference type="ChEBI" id="CHEBI:29105"/>
    </ligand>
</feature>
<dbReference type="InterPro" id="IPR025410">
    <property type="entry name" value="Lant_dehyd"/>
</dbReference>
<organism evidence="3 4">
    <name type="scientific">Bradyrhizobium sediminis</name>
    <dbReference type="NCBI Taxonomy" id="2840469"/>
    <lineage>
        <taxon>Bacteria</taxon>
        <taxon>Pseudomonadati</taxon>
        <taxon>Pseudomonadota</taxon>
        <taxon>Alphaproteobacteria</taxon>
        <taxon>Hyphomicrobiales</taxon>
        <taxon>Nitrobacteraceae</taxon>
        <taxon>Bradyrhizobium</taxon>
    </lineage>
</organism>
<name>A0A975RSA6_9BRAD</name>
<dbReference type="EMBL" id="CP076135">
    <property type="protein sequence ID" value="QWG17819.1"/>
    <property type="molecule type" value="Genomic_DNA"/>
</dbReference>
<protein>
    <submittedName>
        <fullName evidence="3">Type 2 lantipeptide synthetase LanM family protein</fullName>
    </submittedName>
</protein>
<dbReference type="RefSeq" id="WP_215613443.1">
    <property type="nucleotide sequence ID" value="NZ_CP076135.1"/>
</dbReference>
<accession>A0A975RSA6</accession>
<dbReference type="SMART" id="SM01260">
    <property type="entry name" value="LANC_like"/>
    <property type="match status" value="1"/>
</dbReference>
<dbReference type="GO" id="GO:0031179">
    <property type="term" value="P:peptide modification"/>
    <property type="evidence" value="ECO:0007669"/>
    <property type="project" value="InterPro"/>
</dbReference>
<evidence type="ECO:0000259" key="2">
    <source>
        <dbReference type="Pfam" id="PF13575"/>
    </source>
</evidence>
<dbReference type="GO" id="GO:0005975">
    <property type="term" value="P:carbohydrate metabolic process"/>
    <property type="evidence" value="ECO:0007669"/>
    <property type="project" value="InterPro"/>
</dbReference>
<evidence type="ECO:0000313" key="4">
    <source>
        <dbReference type="Proteomes" id="UP000680805"/>
    </source>
</evidence>
<dbReference type="PIRSF" id="PIRSF037228">
    <property type="entry name" value="Lant_mod_RumM"/>
    <property type="match status" value="1"/>
</dbReference>
<dbReference type="InterPro" id="IPR012341">
    <property type="entry name" value="6hp_glycosidase-like_sf"/>
</dbReference>
<dbReference type="GO" id="GO:0046872">
    <property type="term" value="F:metal ion binding"/>
    <property type="evidence" value="ECO:0007669"/>
    <property type="project" value="UniProtKB-KW"/>
</dbReference>
<proteinExistence type="predicted"/>
<dbReference type="InterPro" id="IPR017146">
    <property type="entry name" value="Lanti_2_LanM"/>
</dbReference>
<dbReference type="Pfam" id="PF05147">
    <property type="entry name" value="LANC_like"/>
    <property type="match status" value="1"/>
</dbReference>
<reference evidence="3" key="1">
    <citation type="submission" date="2021-06" db="EMBL/GenBank/DDBJ databases">
        <title>Bradyrhizobium sp. S2-11-2 Genome sequencing.</title>
        <authorList>
            <person name="Jin L."/>
        </authorList>
    </citation>
    <scope>NUCLEOTIDE SEQUENCE</scope>
    <source>
        <strain evidence="3">S2-11-2</strain>
    </source>
</reference>
<dbReference type="InterPro" id="IPR007822">
    <property type="entry name" value="LANC-like"/>
</dbReference>
<feature type="binding site" evidence="1">
    <location>
        <position position="907"/>
    </location>
    <ligand>
        <name>Zn(2+)</name>
        <dbReference type="ChEBI" id="CHEBI:29105"/>
    </ligand>
</feature>
<dbReference type="Pfam" id="PF13575">
    <property type="entry name" value="DUF4135"/>
    <property type="match status" value="1"/>
</dbReference>
<keyword evidence="1" id="KW-0862">Zinc</keyword>
<dbReference type="SUPFAM" id="SSF158745">
    <property type="entry name" value="LanC-like"/>
    <property type="match status" value="1"/>
</dbReference>
<dbReference type="PRINTS" id="PR01950">
    <property type="entry name" value="LANCSUPER"/>
</dbReference>
<dbReference type="AlphaFoldDB" id="A0A975RSA6"/>
<keyword evidence="1" id="KW-0479">Metal-binding</keyword>
<gene>
    <name evidence="3" type="ORF">KMZ68_23155</name>
</gene>
<evidence type="ECO:0000256" key="1">
    <source>
        <dbReference type="PIRSR" id="PIRSR607822-1"/>
    </source>
</evidence>
<dbReference type="Gene3D" id="1.50.10.10">
    <property type="match status" value="1"/>
</dbReference>